<organism evidence="4 5">
    <name type="scientific">Saccharobesus litoralis</name>
    <dbReference type="NCBI Taxonomy" id="2172099"/>
    <lineage>
        <taxon>Bacteria</taxon>
        <taxon>Pseudomonadati</taxon>
        <taxon>Pseudomonadota</taxon>
        <taxon>Gammaproteobacteria</taxon>
        <taxon>Alteromonadales</taxon>
        <taxon>Alteromonadaceae</taxon>
        <taxon>Saccharobesus</taxon>
    </lineage>
</organism>
<evidence type="ECO:0000256" key="1">
    <source>
        <dbReference type="ARBA" id="ARBA00006484"/>
    </source>
</evidence>
<comment type="similarity">
    <text evidence="1 3">Belongs to the short-chain dehydrogenases/reductases (SDR) family.</text>
</comment>
<dbReference type="Pfam" id="PF00106">
    <property type="entry name" value="adh_short"/>
    <property type="match status" value="1"/>
</dbReference>
<dbReference type="KEGG" id="cate:C2869_06900"/>
<dbReference type="PANTHER" id="PTHR44196:SF1">
    <property type="entry name" value="DEHYDROGENASE_REDUCTASE SDR FAMILY MEMBER 7B"/>
    <property type="match status" value="1"/>
</dbReference>
<evidence type="ECO:0000256" key="3">
    <source>
        <dbReference type="RuleBase" id="RU000363"/>
    </source>
</evidence>
<evidence type="ECO:0000313" key="5">
    <source>
        <dbReference type="Proteomes" id="UP000244441"/>
    </source>
</evidence>
<keyword evidence="2" id="KW-0560">Oxidoreductase</keyword>
<dbReference type="PANTHER" id="PTHR44196">
    <property type="entry name" value="DEHYDROGENASE/REDUCTASE SDR FAMILY MEMBER 7B"/>
    <property type="match status" value="1"/>
</dbReference>
<dbReference type="EMBL" id="CP026604">
    <property type="protein sequence ID" value="AWB66180.1"/>
    <property type="molecule type" value="Genomic_DNA"/>
</dbReference>
<gene>
    <name evidence="4" type="ORF">C2869_06900</name>
</gene>
<dbReference type="Gene3D" id="3.40.50.720">
    <property type="entry name" value="NAD(P)-binding Rossmann-like Domain"/>
    <property type="match status" value="1"/>
</dbReference>
<keyword evidence="5" id="KW-1185">Reference proteome</keyword>
<dbReference type="AlphaFoldDB" id="A0A2S0VQ19"/>
<dbReference type="GO" id="GO:0016020">
    <property type="term" value="C:membrane"/>
    <property type="evidence" value="ECO:0007669"/>
    <property type="project" value="TreeGrafter"/>
</dbReference>
<dbReference type="InterPro" id="IPR036291">
    <property type="entry name" value="NAD(P)-bd_dom_sf"/>
</dbReference>
<evidence type="ECO:0000256" key="2">
    <source>
        <dbReference type="ARBA" id="ARBA00023002"/>
    </source>
</evidence>
<dbReference type="SUPFAM" id="SSF51735">
    <property type="entry name" value="NAD(P)-binding Rossmann-fold domains"/>
    <property type="match status" value="1"/>
</dbReference>
<dbReference type="Proteomes" id="UP000244441">
    <property type="component" value="Chromosome"/>
</dbReference>
<reference evidence="4 5" key="1">
    <citation type="submission" date="2018-01" db="EMBL/GenBank/DDBJ databases">
        <title>Genome sequence of a Cantenovulum-like bacteria.</title>
        <authorList>
            <person name="Tan W.R."/>
            <person name="Lau N.-S."/>
            <person name="Go F."/>
            <person name="Amirul A.-A.A."/>
        </authorList>
    </citation>
    <scope>NUCLEOTIDE SEQUENCE [LARGE SCALE GENOMIC DNA]</scope>
    <source>
        <strain evidence="4 5">CCB-QB4</strain>
    </source>
</reference>
<protein>
    <submittedName>
        <fullName evidence="4">Short-chain dehydrogenase</fullName>
    </submittedName>
</protein>
<evidence type="ECO:0000313" key="4">
    <source>
        <dbReference type="EMBL" id="AWB66180.1"/>
    </source>
</evidence>
<dbReference type="GO" id="GO:0016491">
    <property type="term" value="F:oxidoreductase activity"/>
    <property type="evidence" value="ECO:0007669"/>
    <property type="project" value="UniProtKB-KW"/>
</dbReference>
<proteinExistence type="inferred from homology"/>
<dbReference type="OrthoDB" id="4690547at2"/>
<accession>A0A2S0VQ19</accession>
<dbReference type="RefSeq" id="WP_108602252.1">
    <property type="nucleotide sequence ID" value="NZ_CP026604.1"/>
</dbReference>
<dbReference type="PRINTS" id="PR00080">
    <property type="entry name" value="SDRFAMILY"/>
</dbReference>
<sequence length="267" mass="29302">MTLINKQIVLTGGTAGIGFELAKKLAQNNQLIVLGRDNAQLEKFKADNPPLANNLIFIYCDLADLNSTIKAVEQIQQICTSLDLLINNAAIQYATTFLDTDYKLAQIQQEITINLTSVAILCHALLPLLQQSTHSNKQQLNHNHQPNQNQSQAIILNVNSGLAIAPKSQSAIYCATKAALNHFSLSLNYQLKNSQVKVQQCFLPVVDTNMTKNRAKDKGKISAVAAAKAIFQALTTNQTQIDIGKVKLLRIINRLSPSLAMKIMEKA</sequence>
<name>A0A2S0VQ19_9ALTE</name>
<dbReference type="PRINTS" id="PR00081">
    <property type="entry name" value="GDHRDH"/>
</dbReference>
<dbReference type="InterPro" id="IPR002347">
    <property type="entry name" value="SDR_fam"/>
</dbReference>